<evidence type="ECO:0000313" key="1">
    <source>
        <dbReference type="EMBL" id="NMG82915.1"/>
    </source>
</evidence>
<sequence length="187" mass="22439">MYEKKDTKKYSIFQGDIYQKFDYVRWAEPIKGNIDVDEIEIPFFVVLTQSCDLEWDFKDRNKSETEKRDKYIQSILVCPAYIAELVRSGKHLEGLGLIMETYNSERWSVIKKNKNERYHFLEKNEELCLPNLIIDFKQYYTIPTHILYKLYKDHFVGSLKPLFREDLSHRFAFYLSRIGLPGVDKKK</sequence>
<gene>
    <name evidence="1" type="ORF">GIS02_01760</name>
</gene>
<dbReference type="EMBL" id="WNEG01000032">
    <property type="protein sequence ID" value="NMG82915.1"/>
    <property type="molecule type" value="Genomic_DNA"/>
</dbReference>
<evidence type="ECO:0000313" key="2">
    <source>
        <dbReference type="Proteomes" id="UP000606580"/>
    </source>
</evidence>
<name>A0A848DAK8_9EURY</name>
<dbReference type="Proteomes" id="UP000606580">
    <property type="component" value="Unassembled WGS sequence"/>
</dbReference>
<accession>A0A848DAK8</accession>
<reference evidence="1" key="1">
    <citation type="journal article" date="2020" name="MBio">
        <title>'Candidatus Ethanoperedens,' a Thermophilic Genus of Archaea Mediating the Anaerobic Oxidation of Ethane.</title>
        <authorList>
            <person name="Hahn C.J."/>
            <person name="Laso-Perez R."/>
            <person name="Vulcano F."/>
            <person name="Vaziourakis K.M."/>
            <person name="Stokke R."/>
            <person name="Steen I.H."/>
            <person name="Teske A."/>
            <person name="Boetius A."/>
            <person name="Liebeke M."/>
            <person name="Amann R."/>
            <person name="Knittel K."/>
            <person name="Wegener G."/>
        </authorList>
    </citation>
    <scope>NUCLEOTIDE SEQUENCE</scope>
    <source>
        <strain evidence="1">GoM-Arc1-LC-WB58</strain>
    </source>
</reference>
<organism evidence="1 2">
    <name type="scientific">Candidatus Ethanoperedens thermophilum</name>
    <dbReference type="NCBI Taxonomy" id="2766897"/>
    <lineage>
        <taxon>Archaea</taxon>
        <taxon>Methanobacteriati</taxon>
        <taxon>Methanobacteriota</taxon>
        <taxon>Stenosarchaea group</taxon>
        <taxon>Methanomicrobia</taxon>
        <taxon>Methanosarcinales</taxon>
        <taxon>Methanosarcinales incertae sedis</taxon>
        <taxon>GOM Arc I cluster</taxon>
        <taxon>Candidatus Ethanoperedens</taxon>
    </lineage>
</organism>
<dbReference type="AlphaFoldDB" id="A0A848DAK8"/>
<comment type="caution">
    <text evidence="1">The sequence shown here is derived from an EMBL/GenBank/DDBJ whole genome shotgun (WGS) entry which is preliminary data.</text>
</comment>
<proteinExistence type="predicted"/>
<protein>
    <submittedName>
        <fullName evidence="1">Uncharacterized protein</fullName>
    </submittedName>
</protein>